<dbReference type="InterPro" id="IPR001881">
    <property type="entry name" value="EGF-like_Ca-bd_dom"/>
</dbReference>
<dbReference type="GO" id="GO:0009986">
    <property type="term" value="C:cell surface"/>
    <property type="evidence" value="ECO:0007669"/>
    <property type="project" value="UniProtKB-ARBA"/>
</dbReference>
<organism evidence="21">
    <name type="scientific">Ceratitis capitata</name>
    <name type="common">Mediterranean fruit fly</name>
    <name type="synonym">Tephritis capitata</name>
    <dbReference type="NCBI Taxonomy" id="7213"/>
    <lineage>
        <taxon>Eukaryota</taxon>
        <taxon>Metazoa</taxon>
        <taxon>Ecdysozoa</taxon>
        <taxon>Arthropoda</taxon>
        <taxon>Hexapoda</taxon>
        <taxon>Insecta</taxon>
        <taxon>Pterygota</taxon>
        <taxon>Neoptera</taxon>
        <taxon>Endopterygota</taxon>
        <taxon>Diptera</taxon>
        <taxon>Brachycera</taxon>
        <taxon>Muscomorpha</taxon>
        <taxon>Tephritoidea</taxon>
        <taxon>Tephritidae</taxon>
        <taxon>Ceratitis</taxon>
        <taxon>Ceratitis</taxon>
    </lineage>
</organism>
<evidence type="ECO:0000256" key="10">
    <source>
        <dbReference type="ARBA" id="ARBA00023136"/>
    </source>
</evidence>
<evidence type="ECO:0000256" key="7">
    <source>
        <dbReference type="ARBA" id="ARBA00022782"/>
    </source>
</evidence>
<evidence type="ECO:0000256" key="9">
    <source>
        <dbReference type="ARBA" id="ARBA00022989"/>
    </source>
</evidence>
<dbReference type="InterPro" id="IPR009030">
    <property type="entry name" value="Growth_fac_rcpt_cys_sf"/>
</dbReference>
<dbReference type="GO" id="GO:0050793">
    <property type="term" value="P:regulation of developmental process"/>
    <property type="evidence" value="ECO:0007669"/>
    <property type="project" value="UniProtKB-ARBA"/>
</dbReference>
<feature type="disulfide bond" evidence="14">
    <location>
        <begin position="198"/>
        <end position="210"/>
    </location>
</feature>
<dbReference type="PROSITE" id="PS01187">
    <property type="entry name" value="EGF_CA"/>
    <property type="match status" value="2"/>
</dbReference>
<dbReference type="GO" id="GO:0048666">
    <property type="term" value="P:neuron development"/>
    <property type="evidence" value="ECO:0007669"/>
    <property type="project" value="UniProtKB-ARBA"/>
</dbReference>
<accession>W8BLF4</accession>
<feature type="disulfide bond" evidence="13">
    <location>
        <begin position="377"/>
        <end position="387"/>
    </location>
</feature>
<evidence type="ECO:0000256" key="12">
    <source>
        <dbReference type="ARBA" id="ARBA00023180"/>
    </source>
</evidence>
<dbReference type="PROSITE" id="PS00022">
    <property type="entry name" value="EGF_1"/>
    <property type="match status" value="8"/>
</dbReference>
<comment type="function">
    <text evidence="15">Putative Notch ligand involved in the mediation of Notch signaling.</text>
</comment>
<feature type="disulfide bond" evidence="13">
    <location>
        <begin position="320"/>
        <end position="329"/>
    </location>
</feature>
<protein>
    <recommendedName>
        <fullName evidence="15">Delta-like protein</fullName>
    </recommendedName>
</protein>
<dbReference type="GO" id="GO:0000902">
    <property type="term" value="P:cell morphogenesis"/>
    <property type="evidence" value="ECO:0007669"/>
    <property type="project" value="UniProtKB-ARBA"/>
</dbReference>
<evidence type="ECO:0000256" key="4">
    <source>
        <dbReference type="ARBA" id="ARBA00022692"/>
    </source>
</evidence>
<feature type="domain" description="EGF-like" evidence="19">
    <location>
        <begin position="292"/>
        <end position="330"/>
    </location>
</feature>
<keyword evidence="7" id="KW-0221">Differentiation</keyword>
<dbReference type="GO" id="GO:0007219">
    <property type="term" value="P:Notch signaling pathway"/>
    <property type="evidence" value="ECO:0007669"/>
    <property type="project" value="InterPro"/>
</dbReference>
<dbReference type="Pfam" id="PF07657">
    <property type="entry name" value="MNNL"/>
    <property type="match status" value="1"/>
</dbReference>
<feature type="disulfide bond" evidence="14">
    <location>
        <begin position="185"/>
        <end position="194"/>
    </location>
</feature>
<dbReference type="GO" id="GO:0046331">
    <property type="term" value="P:lateral inhibition"/>
    <property type="evidence" value="ECO:0007669"/>
    <property type="project" value="UniProtKB-ARBA"/>
</dbReference>
<evidence type="ECO:0000256" key="6">
    <source>
        <dbReference type="ARBA" id="ARBA00022737"/>
    </source>
</evidence>
<dbReference type="FunFam" id="2.10.25.10:FF:000064">
    <property type="entry name" value="Delta-like protein"/>
    <property type="match status" value="1"/>
</dbReference>
<evidence type="ECO:0000256" key="17">
    <source>
        <dbReference type="SAM" id="Phobius"/>
    </source>
</evidence>
<dbReference type="OrthoDB" id="283575at2759"/>
<reference evidence="21" key="1">
    <citation type="submission" date="2013-07" db="EMBL/GenBank/DDBJ databases">
        <authorList>
            <person name="Geib S."/>
        </authorList>
    </citation>
    <scope>NUCLEOTIDE SEQUENCE</scope>
</reference>
<dbReference type="Gene3D" id="2.60.40.3510">
    <property type="match status" value="1"/>
</dbReference>
<dbReference type="InterPro" id="IPR011651">
    <property type="entry name" value="Notch_ligand_N"/>
</dbReference>
<evidence type="ECO:0000256" key="1">
    <source>
        <dbReference type="ARBA" id="ARBA00004479"/>
    </source>
</evidence>
<feature type="disulfide bond" evidence="13">
    <location>
        <begin position="361"/>
        <end position="370"/>
    </location>
</feature>
<dbReference type="GO" id="GO:0035214">
    <property type="term" value="P:eye-antennal disc development"/>
    <property type="evidence" value="ECO:0007669"/>
    <property type="project" value="UniProtKB-ARBA"/>
</dbReference>
<feature type="domain" description="EGF-like" evidence="19">
    <location>
        <begin position="373"/>
        <end position="408"/>
    </location>
</feature>
<dbReference type="InterPro" id="IPR018097">
    <property type="entry name" value="EGF_Ca-bd_CS"/>
</dbReference>
<dbReference type="AlphaFoldDB" id="W8BLF4"/>
<feature type="domain" description="EGF-like" evidence="19">
    <location>
        <begin position="332"/>
        <end position="371"/>
    </location>
</feature>
<feature type="transmembrane region" description="Helical" evidence="17">
    <location>
        <begin position="591"/>
        <end position="615"/>
    </location>
</feature>
<keyword evidence="2 15" id="KW-0217">Developmental protein</keyword>
<dbReference type="GO" id="GO:0032991">
    <property type="term" value="C:protein-containing complex"/>
    <property type="evidence" value="ECO:0007669"/>
    <property type="project" value="TreeGrafter"/>
</dbReference>
<keyword evidence="10 15" id="KW-0472">Membrane</keyword>
<dbReference type="FunFam" id="2.10.25.10:FF:000230">
    <property type="entry name" value="Delta-like protein"/>
    <property type="match status" value="1"/>
</dbReference>
<feature type="disulfide bond" evidence="13">
    <location>
        <begin position="513"/>
        <end position="522"/>
    </location>
</feature>
<feature type="domain" description="EGF-like" evidence="19">
    <location>
        <begin position="487"/>
        <end position="523"/>
    </location>
</feature>
<dbReference type="GO" id="GO:0043208">
    <property type="term" value="F:glycosphingolipid binding"/>
    <property type="evidence" value="ECO:0007669"/>
    <property type="project" value="UniProtKB-ARBA"/>
</dbReference>
<feature type="disulfide bond" evidence="13">
    <location>
        <begin position="551"/>
        <end position="560"/>
    </location>
</feature>
<dbReference type="Gene3D" id="2.10.25.140">
    <property type="match status" value="1"/>
</dbReference>
<evidence type="ECO:0000256" key="3">
    <source>
        <dbReference type="ARBA" id="ARBA00022536"/>
    </source>
</evidence>
<keyword evidence="3 13" id="KW-0245">EGF-like domain</keyword>
<dbReference type="SMART" id="SM00181">
    <property type="entry name" value="EGF"/>
    <property type="match status" value="10"/>
</dbReference>
<dbReference type="CTD" id="42313"/>
<dbReference type="FunFam" id="2.10.25.140:FF:000001">
    <property type="entry name" value="Delta-like protein"/>
    <property type="match status" value="1"/>
</dbReference>
<feature type="domain" description="EGF-like" evidence="19">
    <location>
        <begin position="410"/>
        <end position="447"/>
    </location>
</feature>
<dbReference type="InterPro" id="IPR013032">
    <property type="entry name" value="EGF-like_CS"/>
</dbReference>
<evidence type="ECO:0000256" key="11">
    <source>
        <dbReference type="ARBA" id="ARBA00023157"/>
    </source>
</evidence>
<evidence type="ECO:0000256" key="18">
    <source>
        <dbReference type="SAM" id="SignalP"/>
    </source>
</evidence>
<feature type="domain" description="DSL" evidence="20">
    <location>
        <begin position="183"/>
        <end position="227"/>
    </location>
</feature>
<dbReference type="GO" id="GO:0045197">
    <property type="term" value="P:establishment or maintenance of epithelial cell apical/basal polarity"/>
    <property type="evidence" value="ECO:0007669"/>
    <property type="project" value="TreeGrafter"/>
</dbReference>
<feature type="disulfide bond" evidence="14">
    <location>
        <begin position="218"/>
        <end position="227"/>
    </location>
</feature>
<evidence type="ECO:0000259" key="19">
    <source>
        <dbReference type="PROSITE" id="PS50026"/>
    </source>
</evidence>
<dbReference type="GO" id="GO:0005509">
    <property type="term" value="F:calcium ion binding"/>
    <property type="evidence" value="ECO:0007669"/>
    <property type="project" value="InterPro"/>
</dbReference>
<keyword evidence="11 13" id="KW-1015">Disulfide bond</keyword>
<feature type="chain" id="PRO_5004906300" description="Delta-like protein" evidence="18">
    <location>
        <begin position="19"/>
        <end position="888"/>
    </location>
</feature>
<feature type="disulfide bond" evidence="13">
    <location>
        <begin position="342"/>
        <end position="359"/>
    </location>
</feature>
<dbReference type="SUPFAM" id="SSF57184">
    <property type="entry name" value="Growth factor receptor domain"/>
    <property type="match status" value="1"/>
</dbReference>
<keyword evidence="9 15" id="KW-1133">Transmembrane helix</keyword>
<dbReference type="GO" id="GO:0036011">
    <property type="term" value="P:imaginal disc-derived leg segmentation"/>
    <property type="evidence" value="ECO:0007669"/>
    <property type="project" value="UniProtKB-ARBA"/>
</dbReference>
<dbReference type="SMART" id="SM00051">
    <property type="entry name" value="DSL"/>
    <property type="match status" value="1"/>
</dbReference>
<dbReference type="GO" id="GO:0016330">
    <property type="term" value="P:second mitotic wave involved in compound eye morphogenesis"/>
    <property type="evidence" value="ECO:0007669"/>
    <property type="project" value="UniProtKB-ARBA"/>
</dbReference>
<keyword evidence="16" id="KW-0175">Coiled coil</keyword>
<dbReference type="Pfam" id="PF12661">
    <property type="entry name" value="hEGF"/>
    <property type="match status" value="3"/>
</dbReference>
<dbReference type="PANTHER" id="PTHR24049">
    <property type="entry name" value="CRUMBS FAMILY MEMBER"/>
    <property type="match status" value="1"/>
</dbReference>
<evidence type="ECO:0000256" key="13">
    <source>
        <dbReference type="PROSITE-ProRule" id="PRU00076"/>
    </source>
</evidence>
<gene>
    <name evidence="21" type="primary">DL</name>
</gene>
<reference evidence="21" key="2">
    <citation type="journal article" date="2014" name="BMC Genomics">
        <title>A genomic perspective to assessing quality of mass-reared SIT flies used in Mediterranean fruit fly (Ceratitis capitata) eradication in California.</title>
        <authorList>
            <person name="Calla B."/>
            <person name="Hall B."/>
            <person name="Hou S."/>
            <person name="Geib S.M."/>
        </authorList>
    </citation>
    <scope>NUCLEOTIDE SEQUENCE</scope>
</reference>
<keyword evidence="12" id="KW-0325">Glycoprotein</keyword>
<dbReference type="KEGG" id="ccat:101459573"/>
<feature type="signal peptide" evidence="18">
    <location>
        <begin position="1"/>
        <end position="18"/>
    </location>
</feature>
<feature type="disulfide bond" evidence="13">
    <location>
        <begin position="437"/>
        <end position="446"/>
    </location>
</feature>
<feature type="disulfide bond" evidence="13">
    <location>
        <begin position="475"/>
        <end position="484"/>
    </location>
</feature>
<feature type="domain" description="EGF-like" evidence="19">
    <location>
        <begin position="525"/>
        <end position="561"/>
    </location>
</feature>
<dbReference type="Pfam" id="PF00008">
    <property type="entry name" value="EGF"/>
    <property type="match status" value="4"/>
</dbReference>
<dbReference type="FunFam" id="2.10.25.10:FF:000018">
    <property type="entry name" value="Delta-like 1"/>
    <property type="match status" value="1"/>
</dbReference>
<feature type="coiled-coil region" evidence="16">
    <location>
        <begin position="618"/>
        <end position="645"/>
    </location>
</feature>
<keyword evidence="8" id="KW-0832">Ubl conjugation</keyword>
<comment type="caution">
    <text evidence="13">Lacks conserved residue(s) required for the propagation of feature annotation.</text>
</comment>
<dbReference type="GO" id="GO:0008587">
    <property type="term" value="P:imaginal disc-derived wing margin morphogenesis"/>
    <property type="evidence" value="ECO:0007669"/>
    <property type="project" value="UniProtKB-ARBA"/>
</dbReference>
<dbReference type="PROSITE" id="PS01186">
    <property type="entry name" value="EGF_2"/>
    <property type="match status" value="4"/>
</dbReference>
<evidence type="ECO:0000313" key="21">
    <source>
        <dbReference type="EMBL" id="JAB97853.1"/>
    </source>
</evidence>
<dbReference type="PROSITE" id="PS00010">
    <property type="entry name" value="ASX_HYDROXYL"/>
    <property type="match status" value="4"/>
</dbReference>
<evidence type="ECO:0000256" key="8">
    <source>
        <dbReference type="ARBA" id="ARBA00022843"/>
    </source>
</evidence>
<dbReference type="GO" id="GO:0048100">
    <property type="term" value="P:wing disc anterior/posterior pattern formation"/>
    <property type="evidence" value="ECO:0007669"/>
    <property type="project" value="UniProtKB-ARBA"/>
</dbReference>
<comment type="subcellular location">
    <subcellularLocation>
        <location evidence="1 15">Membrane</location>
        <topology evidence="1 15">Single-pass type I membrane protein</topology>
    </subcellularLocation>
</comment>
<dbReference type="CDD" id="cd00054">
    <property type="entry name" value="EGF_CA"/>
    <property type="match status" value="7"/>
</dbReference>
<keyword evidence="4 15" id="KW-0812">Transmembrane</keyword>
<dbReference type="GO" id="GO:0042063">
    <property type="term" value="P:gliogenesis"/>
    <property type="evidence" value="ECO:0007669"/>
    <property type="project" value="UniProtKB-ARBA"/>
</dbReference>
<dbReference type="PROSITE" id="PS50026">
    <property type="entry name" value="EGF_3"/>
    <property type="match status" value="7"/>
</dbReference>
<evidence type="ECO:0000256" key="15">
    <source>
        <dbReference type="RuleBase" id="RU280815"/>
    </source>
</evidence>
<evidence type="ECO:0000256" key="14">
    <source>
        <dbReference type="PROSITE-ProRule" id="PRU00377"/>
    </source>
</evidence>
<keyword evidence="6 15" id="KW-0677">Repeat</keyword>
<dbReference type="InterPro" id="IPR000742">
    <property type="entry name" value="EGF"/>
</dbReference>
<dbReference type="GO" id="GO:0048018">
    <property type="term" value="F:receptor ligand activity"/>
    <property type="evidence" value="ECO:0007669"/>
    <property type="project" value="UniProtKB-ARBA"/>
</dbReference>
<dbReference type="FunFam" id="2.10.25.10:FF:000472">
    <property type="entry name" value="Uncharacterized protein, isoform A"/>
    <property type="match status" value="1"/>
</dbReference>
<sequence length="888" mass="94434">MHWIKIITVTILTLFVVANEVHSSGLFELRLRYFNNDYGRDSEGNCCSGISDPQTGKCIGTCKTRFRVCLKHYQAKIDTTSPCTYGDVVTPILGENSVNLTNTQKFKSKGFTNPIQFAFNFAWPGTFTLIVEALHDTNNSANARSSSLLIQRLSLQQVLEVSPEWKTNKSEAQYTWLEYDFRVTCDPHYYGAGCANLCRPRDDPFGHYTCSDGGEIICLTGWQGDYCDKAECTKGCEHGHCDKPNQCICQTGWKGPLCNECEPYPGCVHGTCNKPWKCICKEGWGGLLCNQDLNYCTNHRPCQNGGTCFNTGPDLYTCKCPPNFTGTECQNEITSCKEGNPCQNGGACVDDASSRGYKCQCLKDWGGPLCEERVITCLDKPCRHGSCRNTTKGFQCDCPSGYSGRICELHVDNCNPNPCQNGGSCFMTSFGNHNCQCRSGFTGSMCEQNIDDCQGNPCHNGGTCIDMINQFRCQCVPGYLGSLCSDKVDLCLTKPCANGGTCTNLNNDYKCTCRAGFTGKDCSIDIDECMSAPCRNGGTCVNRVNSFHCVCANNYHGKQCEEESFTSASYNARPYQATPQPRSDGLTSGQVFLIAILSVAMPVVAVIAACVVVCMKRKRKRAQEKDDAEARKQNEQNAVATLHHNANVGGGMGVMSGVVGGVGLGVKRTSSSGLTFDNSNPNIIKNTWDKSVNNISASASTDDCLNTSLYGSALANYAADNNANSEYCGVGQIAPLQRAKSQKQLNTDPTLMHRASQLLHSAASAVAGVSATAVAGNGGVGGGAGMNGVVGGANGAVGGGGGATKEYAIHGNSAGEGKRISVLGENAYCSQRWPSSAAAGVTGGCASQMLAASAAAAAAAAGSSSAAASAAHQQQQQVRAVMCGTPHM</sequence>
<evidence type="ECO:0000256" key="16">
    <source>
        <dbReference type="SAM" id="Coils"/>
    </source>
</evidence>
<dbReference type="InterPro" id="IPR051022">
    <property type="entry name" value="Notch_Cell-Fate_Det"/>
</dbReference>
<dbReference type="GO" id="GO:0007157">
    <property type="term" value="P:heterophilic cell-cell adhesion via plasma membrane cell adhesion molecules"/>
    <property type="evidence" value="ECO:0007669"/>
    <property type="project" value="TreeGrafter"/>
</dbReference>
<dbReference type="InterPro" id="IPR000152">
    <property type="entry name" value="EGF-type_Asp/Asn_hydroxyl_site"/>
</dbReference>
<keyword evidence="5 15" id="KW-0732">Signal</keyword>
<dbReference type="Pfam" id="PF21700">
    <property type="entry name" value="EGF_DL_JAG"/>
    <property type="match status" value="1"/>
</dbReference>
<dbReference type="GeneID" id="101459573"/>
<dbReference type="SMART" id="SM00179">
    <property type="entry name" value="EGF_CA"/>
    <property type="match status" value="7"/>
</dbReference>
<dbReference type="Gene3D" id="2.10.25.10">
    <property type="entry name" value="Laminin"/>
    <property type="match status" value="8"/>
</dbReference>
<dbReference type="PROSITE" id="PS51051">
    <property type="entry name" value="DSL"/>
    <property type="match status" value="1"/>
</dbReference>
<dbReference type="FunFam" id="2.60.40.3510:FF:000008">
    <property type="entry name" value="Delta-like protein"/>
    <property type="match status" value="1"/>
</dbReference>
<feature type="domain" description="EGF-like" evidence="19">
    <location>
        <begin position="449"/>
        <end position="485"/>
    </location>
</feature>
<dbReference type="InterPro" id="IPR001774">
    <property type="entry name" value="DSL"/>
</dbReference>
<dbReference type="EMBL" id="GAMC01008702">
    <property type="protein sequence ID" value="JAB97853.1"/>
    <property type="molecule type" value="mRNA"/>
</dbReference>
<feature type="disulfide bond" evidence="13">
    <location>
        <begin position="398"/>
        <end position="407"/>
    </location>
</feature>
<dbReference type="FunFam" id="2.10.25.10:FF:000125">
    <property type="entry name" value="Neurogenic locus notch protein-like"/>
    <property type="match status" value="1"/>
</dbReference>
<evidence type="ECO:0000259" key="20">
    <source>
        <dbReference type="PROSITE" id="PS51051"/>
    </source>
</evidence>
<dbReference type="GO" id="GO:0030718">
    <property type="term" value="P:germ-line stem cell population maintenance"/>
    <property type="evidence" value="ECO:0007669"/>
    <property type="project" value="UniProtKB-ARBA"/>
</dbReference>
<proteinExistence type="evidence at transcript level"/>
<dbReference type="GO" id="GO:0045179">
    <property type="term" value="C:apical cortex"/>
    <property type="evidence" value="ECO:0007669"/>
    <property type="project" value="UniProtKB-ARBA"/>
</dbReference>
<dbReference type="SUPFAM" id="SSF57196">
    <property type="entry name" value="EGF/Laminin"/>
    <property type="match status" value="4"/>
</dbReference>
<name>W8BLF4_CERCA</name>
<dbReference type="GO" id="GO:0005886">
    <property type="term" value="C:plasma membrane"/>
    <property type="evidence" value="ECO:0007669"/>
    <property type="project" value="UniProtKB-ARBA"/>
</dbReference>
<evidence type="ECO:0000256" key="2">
    <source>
        <dbReference type="ARBA" id="ARBA00022473"/>
    </source>
</evidence>
<dbReference type="Pfam" id="PF01414">
    <property type="entry name" value="DSL"/>
    <property type="match status" value="1"/>
</dbReference>
<evidence type="ECO:0000256" key="5">
    <source>
        <dbReference type="ARBA" id="ARBA00022729"/>
    </source>
</evidence>